<dbReference type="Proteomes" id="UP001500218">
    <property type="component" value="Unassembled WGS sequence"/>
</dbReference>
<proteinExistence type="predicted"/>
<keyword evidence="2" id="KW-1185">Reference proteome</keyword>
<evidence type="ECO:0000313" key="1">
    <source>
        <dbReference type="EMBL" id="GAA1828784.1"/>
    </source>
</evidence>
<sequence>MFMATMHGHRPAARCAARLQGKSYALVLVVFAVLLVFAAGCDANRPADERLAPRAAAGPTAAPHTAAVSRDGRDAADIDVVSGATTVTVRAADLGDTLARATTPDDSPLAPSFVVADPDLQVHLAGTGPSAVLIEVNRDVTWRLRFSGGYTSVTVDGTAAARVDGVDLASGVTRADLGLPAPRGTTEVRVAGGANDVTVRVPAGPPAKVTIGGGANTVTVDGANHSGVQAGTVFAPSTWDATTDRYAIAATSGVATLTVDRH</sequence>
<protein>
    <recommendedName>
        <fullName evidence="3">DUF2154 domain-containing protein</fullName>
    </recommendedName>
</protein>
<organism evidence="1 2">
    <name type="scientific">Luedemannella flava</name>
    <dbReference type="NCBI Taxonomy" id="349316"/>
    <lineage>
        <taxon>Bacteria</taxon>
        <taxon>Bacillati</taxon>
        <taxon>Actinomycetota</taxon>
        <taxon>Actinomycetes</taxon>
        <taxon>Micromonosporales</taxon>
        <taxon>Micromonosporaceae</taxon>
        <taxon>Luedemannella</taxon>
    </lineage>
</organism>
<evidence type="ECO:0008006" key="3">
    <source>
        <dbReference type="Google" id="ProtNLM"/>
    </source>
</evidence>
<reference evidence="1 2" key="1">
    <citation type="journal article" date="2019" name="Int. J. Syst. Evol. Microbiol.">
        <title>The Global Catalogue of Microorganisms (GCM) 10K type strain sequencing project: providing services to taxonomists for standard genome sequencing and annotation.</title>
        <authorList>
            <consortium name="The Broad Institute Genomics Platform"/>
            <consortium name="The Broad Institute Genome Sequencing Center for Infectious Disease"/>
            <person name="Wu L."/>
            <person name="Ma J."/>
        </authorList>
    </citation>
    <scope>NUCLEOTIDE SEQUENCE [LARGE SCALE GENOMIC DNA]</scope>
    <source>
        <strain evidence="1 2">JCM 13250</strain>
    </source>
</reference>
<accession>A0ABN2MJN4</accession>
<comment type="caution">
    <text evidence="1">The sequence shown here is derived from an EMBL/GenBank/DDBJ whole genome shotgun (WGS) entry which is preliminary data.</text>
</comment>
<dbReference type="EMBL" id="BAAALT010000250">
    <property type="protein sequence ID" value="GAA1828784.1"/>
    <property type="molecule type" value="Genomic_DNA"/>
</dbReference>
<name>A0ABN2MJN4_9ACTN</name>
<gene>
    <name evidence="1" type="ORF">GCM10009682_54700</name>
</gene>
<evidence type="ECO:0000313" key="2">
    <source>
        <dbReference type="Proteomes" id="UP001500218"/>
    </source>
</evidence>